<comment type="caution">
    <text evidence="3">The sequence shown here is derived from an EMBL/GenBank/DDBJ whole genome shotgun (WGS) entry which is preliminary data.</text>
</comment>
<organism evidence="3 4">
    <name type="scientific">Streptomyces luteosporeus</name>
    <dbReference type="NCBI Taxonomy" id="173856"/>
    <lineage>
        <taxon>Bacteria</taxon>
        <taxon>Bacillati</taxon>
        <taxon>Actinomycetota</taxon>
        <taxon>Actinomycetes</taxon>
        <taxon>Kitasatosporales</taxon>
        <taxon>Streptomycetaceae</taxon>
        <taxon>Streptomyces</taxon>
    </lineage>
</organism>
<dbReference type="InterPro" id="IPR002762">
    <property type="entry name" value="CbiX-like"/>
</dbReference>
<dbReference type="Pfam" id="PF01903">
    <property type="entry name" value="CbiX"/>
    <property type="match status" value="2"/>
</dbReference>
<keyword evidence="1" id="KW-0479">Metal-binding</keyword>
<gene>
    <name evidence="3" type="ORF">GCM10010315_32560</name>
</gene>
<keyword evidence="4" id="KW-1185">Reference proteome</keyword>
<dbReference type="SUPFAM" id="SSF53800">
    <property type="entry name" value="Chelatase"/>
    <property type="match status" value="1"/>
</dbReference>
<keyword evidence="2" id="KW-0456">Lyase</keyword>
<evidence type="ECO:0000256" key="2">
    <source>
        <dbReference type="ARBA" id="ARBA00023239"/>
    </source>
</evidence>
<proteinExistence type="predicted"/>
<dbReference type="Gene3D" id="3.40.50.1400">
    <property type="match status" value="2"/>
</dbReference>
<sequence>MSGTVAAVPIGRAPARGLPANRLQLLAVAHGTRDERGMAVMRELVGRVAGLRPEVDVRLACVGLAAPSVTDALGRLRGDVVVVPLLLGTGYHLRHDIPRALEQAPWVRARLAPALGPDPLLAHALAGRLAEAEARRPGAGGGPVVLAAAGSAEPAAQAAVAGTADLLSARIGRPVVPAGLAGSGPTPARAVAELRAAGHERVSVARYLLGPGHFARAAAGAGGCVLTEPLGAHEAVARLVLRRYDEAAATA</sequence>
<dbReference type="Proteomes" id="UP001500886">
    <property type="component" value="Unassembled WGS sequence"/>
</dbReference>
<evidence type="ECO:0000313" key="4">
    <source>
        <dbReference type="Proteomes" id="UP001500886"/>
    </source>
</evidence>
<accession>A0ABN3TSW2</accession>
<dbReference type="RefSeq" id="WP_344436020.1">
    <property type="nucleotide sequence ID" value="NZ_BAAASL010000011.1"/>
</dbReference>
<name>A0ABN3TSW2_9ACTN</name>
<dbReference type="PANTHER" id="PTHR33542:SF5">
    <property type="entry name" value="FERROCHELATASE CHE1"/>
    <property type="match status" value="1"/>
</dbReference>
<dbReference type="EMBL" id="BAAASL010000011">
    <property type="protein sequence ID" value="GAA2717950.1"/>
    <property type="molecule type" value="Genomic_DNA"/>
</dbReference>
<dbReference type="PANTHER" id="PTHR33542">
    <property type="entry name" value="SIROHYDROCHLORIN FERROCHELATASE, CHLOROPLASTIC"/>
    <property type="match status" value="1"/>
</dbReference>
<protein>
    <submittedName>
        <fullName evidence="3">Sirohydrochlorin chelatase</fullName>
    </submittedName>
</protein>
<evidence type="ECO:0000313" key="3">
    <source>
        <dbReference type="EMBL" id="GAA2717950.1"/>
    </source>
</evidence>
<dbReference type="CDD" id="cd03416">
    <property type="entry name" value="CbiX_SirB_N"/>
    <property type="match status" value="1"/>
</dbReference>
<dbReference type="InterPro" id="IPR050963">
    <property type="entry name" value="Sirohydro_Cobaltochel/CbiX"/>
</dbReference>
<evidence type="ECO:0000256" key="1">
    <source>
        <dbReference type="ARBA" id="ARBA00022723"/>
    </source>
</evidence>
<reference evidence="3 4" key="1">
    <citation type="journal article" date="2019" name="Int. J. Syst. Evol. Microbiol.">
        <title>The Global Catalogue of Microorganisms (GCM) 10K type strain sequencing project: providing services to taxonomists for standard genome sequencing and annotation.</title>
        <authorList>
            <consortium name="The Broad Institute Genomics Platform"/>
            <consortium name="The Broad Institute Genome Sequencing Center for Infectious Disease"/>
            <person name="Wu L."/>
            <person name="Ma J."/>
        </authorList>
    </citation>
    <scope>NUCLEOTIDE SEQUENCE [LARGE SCALE GENOMIC DNA]</scope>
    <source>
        <strain evidence="3 4">JCM 4542</strain>
    </source>
</reference>